<accession>A0A318T7J5</accession>
<dbReference type="AlphaFoldDB" id="A0A318T7J5"/>
<protein>
    <recommendedName>
        <fullName evidence="3">Flagellar protein FliL</fullName>
    </recommendedName>
</protein>
<organism evidence="1 2">
    <name type="scientific">Pseudoroseicyclus aestuarii</name>
    <dbReference type="NCBI Taxonomy" id="1795041"/>
    <lineage>
        <taxon>Bacteria</taxon>
        <taxon>Pseudomonadati</taxon>
        <taxon>Pseudomonadota</taxon>
        <taxon>Alphaproteobacteria</taxon>
        <taxon>Rhodobacterales</taxon>
        <taxon>Paracoccaceae</taxon>
        <taxon>Pseudoroseicyclus</taxon>
    </lineage>
</organism>
<evidence type="ECO:0000313" key="2">
    <source>
        <dbReference type="Proteomes" id="UP000248311"/>
    </source>
</evidence>
<sequence>MKTTLVLLIGLPLLAGVAGYGGGMLLAPPPPEVADSPALPDAAEAGAAPAVEHGARAKAAEGRLVIDLGRMTLPVQKPEAVRYVVLDLALAARDAQQAARLRGGKVRLRDGILAALTAAAEGPALAGDPIDEAALRATIRAALPEGLAEGAEVLVLGLYSQEVPRG</sequence>
<gene>
    <name evidence="1" type="ORF">DFP88_102166</name>
</gene>
<proteinExistence type="predicted"/>
<dbReference type="EMBL" id="QJTE01000002">
    <property type="protein sequence ID" value="PYE84368.1"/>
    <property type="molecule type" value="Genomic_DNA"/>
</dbReference>
<evidence type="ECO:0000313" key="1">
    <source>
        <dbReference type="EMBL" id="PYE84368.1"/>
    </source>
</evidence>
<dbReference type="RefSeq" id="WP_110813474.1">
    <property type="nucleotide sequence ID" value="NZ_QJTE01000002.1"/>
</dbReference>
<evidence type="ECO:0008006" key="3">
    <source>
        <dbReference type="Google" id="ProtNLM"/>
    </source>
</evidence>
<reference evidence="1 2" key="1">
    <citation type="submission" date="2018-06" db="EMBL/GenBank/DDBJ databases">
        <title>Genomic Encyclopedia of Type Strains, Phase III (KMG-III): the genomes of soil and plant-associated and newly described type strains.</title>
        <authorList>
            <person name="Whitman W."/>
        </authorList>
    </citation>
    <scope>NUCLEOTIDE SEQUENCE [LARGE SCALE GENOMIC DNA]</scope>
    <source>
        <strain evidence="1 2">CECT 9025</strain>
    </source>
</reference>
<dbReference type="Proteomes" id="UP000248311">
    <property type="component" value="Unassembled WGS sequence"/>
</dbReference>
<comment type="caution">
    <text evidence="1">The sequence shown here is derived from an EMBL/GenBank/DDBJ whole genome shotgun (WGS) entry which is preliminary data.</text>
</comment>
<name>A0A318T7J5_9RHOB</name>
<keyword evidence="2" id="KW-1185">Reference proteome</keyword>